<dbReference type="PANTHER" id="PTHR19303">
    <property type="entry name" value="TRANSPOSON"/>
    <property type="match status" value="1"/>
</dbReference>
<dbReference type="Pfam" id="PF03184">
    <property type="entry name" value="DDE_1"/>
    <property type="match status" value="1"/>
</dbReference>
<dbReference type="GO" id="GO:0005634">
    <property type="term" value="C:nucleus"/>
    <property type="evidence" value="ECO:0007669"/>
    <property type="project" value="TreeGrafter"/>
</dbReference>
<proteinExistence type="predicted"/>
<keyword evidence="3" id="KW-1185">Reference proteome</keyword>
<dbReference type="EMBL" id="KB467898">
    <property type="protein sequence ID" value="PCH36863.1"/>
    <property type="molecule type" value="Genomic_DNA"/>
</dbReference>
<feature type="domain" description="DDE-1" evidence="1">
    <location>
        <begin position="3"/>
        <end position="127"/>
    </location>
</feature>
<dbReference type="STRING" id="742152.A0A2H3JAM4"/>
<dbReference type="InterPro" id="IPR036397">
    <property type="entry name" value="RNaseH_sf"/>
</dbReference>
<evidence type="ECO:0000313" key="2">
    <source>
        <dbReference type="EMBL" id="PCH36863.1"/>
    </source>
</evidence>
<dbReference type="OrthoDB" id="2740399at2759"/>
<evidence type="ECO:0000313" key="3">
    <source>
        <dbReference type="Proteomes" id="UP000218811"/>
    </source>
</evidence>
<sequence>MSPNGWTDNFLCTDWFAKSFIPQAQAHNATGAPILLIYDGHGSHTTKEMVKLAIANNIHLFCLPPHTTHKLQPLDIGVFGPLQRKWQGHCDDVLNETGEEIHRQEFVREYMSAREASVRPELVQSAFQRCGIAPFNPN</sequence>
<dbReference type="GO" id="GO:0003677">
    <property type="term" value="F:DNA binding"/>
    <property type="evidence" value="ECO:0007669"/>
    <property type="project" value="TreeGrafter"/>
</dbReference>
<protein>
    <submittedName>
        <fullName evidence="2">CENP-B protein</fullName>
    </submittedName>
</protein>
<organism evidence="2 3">
    <name type="scientific">Wolfiporia cocos (strain MD-104)</name>
    <name type="common">Brown rot fungus</name>
    <dbReference type="NCBI Taxonomy" id="742152"/>
    <lineage>
        <taxon>Eukaryota</taxon>
        <taxon>Fungi</taxon>
        <taxon>Dikarya</taxon>
        <taxon>Basidiomycota</taxon>
        <taxon>Agaricomycotina</taxon>
        <taxon>Agaricomycetes</taxon>
        <taxon>Polyporales</taxon>
        <taxon>Phaeolaceae</taxon>
        <taxon>Wolfiporia</taxon>
    </lineage>
</organism>
<reference evidence="2 3" key="1">
    <citation type="journal article" date="2012" name="Science">
        <title>The Paleozoic origin of enzymatic lignin decomposition reconstructed from 31 fungal genomes.</title>
        <authorList>
            <person name="Floudas D."/>
            <person name="Binder M."/>
            <person name="Riley R."/>
            <person name="Barry K."/>
            <person name="Blanchette R.A."/>
            <person name="Henrissat B."/>
            <person name="Martinez A.T."/>
            <person name="Otillar R."/>
            <person name="Spatafora J.W."/>
            <person name="Yadav J.S."/>
            <person name="Aerts A."/>
            <person name="Benoit I."/>
            <person name="Boyd A."/>
            <person name="Carlson A."/>
            <person name="Copeland A."/>
            <person name="Coutinho P.M."/>
            <person name="de Vries R.P."/>
            <person name="Ferreira P."/>
            <person name="Findley K."/>
            <person name="Foster B."/>
            <person name="Gaskell J."/>
            <person name="Glotzer D."/>
            <person name="Gorecki P."/>
            <person name="Heitman J."/>
            <person name="Hesse C."/>
            <person name="Hori C."/>
            <person name="Igarashi K."/>
            <person name="Jurgens J.A."/>
            <person name="Kallen N."/>
            <person name="Kersten P."/>
            <person name="Kohler A."/>
            <person name="Kuees U."/>
            <person name="Kumar T.K.A."/>
            <person name="Kuo A."/>
            <person name="LaButti K."/>
            <person name="Larrondo L.F."/>
            <person name="Lindquist E."/>
            <person name="Ling A."/>
            <person name="Lombard V."/>
            <person name="Lucas S."/>
            <person name="Lundell T."/>
            <person name="Martin R."/>
            <person name="McLaughlin D.J."/>
            <person name="Morgenstern I."/>
            <person name="Morin E."/>
            <person name="Murat C."/>
            <person name="Nagy L.G."/>
            <person name="Nolan M."/>
            <person name="Ohm R.A."/>
            <person name="Patyshakuliyeva A."/>
            <person name="Rokas A."/>
            <person name="Ruiz-Duenas F.J."/>
            <person name="Sabat G."/>
            <person name="Salamov A."/>
            <person name="Samejima M."/>
            <person name="Schmutz J."/>
            <person name="Slot J.C."/>
            <person name="St John F."/>
            <person name="Stenlid J."/>
            <person name="Sun H."/>
            <person name="Sun S."/>
            <person name="Syed K."/>
            <person name="Tsang A."/>
            <person name="Wiebenga A."/>
            <person name="Young D."/>
            <person name="Pisabarro A."/>
            <person name="Eastwood D.C."/>
            <person name="Martin F."/>
            <person name="Cullen D."/>
            <person name="Grigoriev I.V."/>
            <person name="Hibbett D.S."/>
        </authorList>
    </citation>
    <scope>NUCLEOTIDE SEQUENCE [LARGE SCALE GENOMIC DNA]</scope>
    <source>
        <strain evidence="2 3">MD-104</strain>
    </source>
</reference>
<feature type="non-terminal residue" evidence="2">
    <location>
        <position position="138"/>
    </location>
</feature>
<dbReference type="Proteomes" id="UP000218811">
    <property type="component" value="Unassembled WGS sequence"/>
</dbReference>
<dbReference type="PANTHER" id="PTHR19303:SF74">
    <property type="entry name" value="POGO TRANSPOSABLE ELEMENT WITH KRAB DOMAIN"/>
    <property type="match status" value="1"/>
</dbReference>
<dbReference type="InterPro" id="IPR050863">
    <property type="entry name" value="CenT-Element_Derived"/>
</dbReference>
<dbReference type="OMA" id="HETHAIC"/>
<name>A0A2H3JAM4_WOLCO</name>
<dbReference type="InterPro" id="IPR004875">
    <property type="entry name" value="DDE_SF_endonuclease_dom"/>
</dbReference>
<gene>
    <name evidence="2" type="ORF">WOLCODRAFT_82958</name>
</gene>
<accession>A0A2H3JAM4</accession>
<dbReference type="Gene3D" id="3.30.420.10">
    <property type="entry name" value="Ribonuclease H-like superfamily/Ribonuclease H"/>
    <property type="match status" value="1"/>
</dbReference>
<dbReference type="AlphaFoldDB" id="A0A2H3JAM4"/>
<evidence type="ECO:0000259" key="1">
    <source>
        <dbReference type="Pfam" id="PF03184"/>
    </source>
</evidence>